<name>A0A367ZTU4_9BACT</name>
<evidence type="ECO:0008006" key="4">
    <source>
        <dbReference type="Google" id="ProtNLM"/>
    </source>
</evidence>
<organism evidence="2 3">
    <name type="scientific">Candidatus Ozemobacter sibiricus</name>
    <dbReference type="NCBI Taxonomy" id="2268124"/>
    <lineage>
        <taxon>Bacteria</taxon>
        <taxon>Candidatus Ozemobacteria</taxon>
        <taxon>Candidatus Ozemobacterales</taxon>
        <taxon>Candidatus Ozemobacteraceae</taxon>
        <taxon>Candidatus Ozemobacter</taxon>
    </lineage>
</organism>
<accession>A0A367ZTU4</accession>
<comment type="caution">
    <text evidence="2">The sequence shown here is derived from an EMBL/GenBank/DDBJ whole genome shotgun (WGS) entry which is preliminary data.</text>
</comment>
<evidence type="ECO:0000256" key="1">
    <source>
        <dbReference type="SAM" id="Phobius"/>
    </source>
</evidence>
<dbReference type="EMBL" id="QOQW01000001">
    <property type="protein sequence ID" value="RCK81558.1"/>
    <property type="molecule type" value="Genomic_DNA"/>
</dbReference>
<gene>
    <name evidence="2" type="ORF">OZSIB_0692</name>
</gene>
<dbReference type="Proteomes" id="UP000252355">
    <property type="component" value="Unassembled WGS sequence"/>
</dbReference>
<proteinExistence type="predicted"/>
<keyword evidence="1" id="KW-0812">Transmembrane</keyword>
<protein>
    <recommendedName>
        <fullName evidence="4">Prepilin-type N-terminal cleavage/methylation domain-containing protein</fullName>
    </recommendedName>
</protein>
<keyword evidence="1" id="KW-1133">Transmembrane helix</keyword>
<feature type="transmembrane region" description="Helical" evidence="1">
    <location>
        <begin position="7"/>
        <end position="28"/>
    </location>
</feature>
<keyword evidence="1" id="KW-0472">Membrane</keyword>
<dbReference type="AlphaFoldDB" id="A0A367ZTU4"/>
<reference evidence="2 3" key="1">
    <citation type="submission" date="2018-05" db="EMBL/GenBank/DDBJ databases">
        <title>A metagenomic window into the 2 km-deep terrestrial subsurface aquifer revealed taxonomically and functionally diverse microbial community comprising novel uncultured bacterial lineages.</title>
        <authorList>
            <person name="Kadnikov V.V."/>
            <person name="Mardanov A.V."/>
            <person name="Beletsky A.V."/>
            <person name="Banks D."/>
            <person name="Pimenov N.V."/>
            <person name="Frank Y.A."/>
            <person name="Karnachuk O.V."/>
            <person name="Ravin N.V."/>
        </authorList>
    </citation>
    <scope>NUCLEOTIDE SEQUENCE [LARGE SCALE GENOMIC DNA]</scope>
    <source>
        <strain evidence="2">BY5</strain>
    </source>
</reference>
<evidence type="ECO:0000313" key="2">
    <source>
        <dbReference type="EMBL" id="RCK81558.1"/>
    </source>
</evidence>
<evidence type="ECO:0000313" key="3">
    <source>
        <dbReference type="Proteomes" id="UP000252355"/>
    </source>
</evidence>
<sequence>MRRGVTIVEIMMVLILMTLVLGALYRIFSSAQRGAQEVMSNQIINDDVLRLVNKITDDLREANFIDEHLPPTFNDETQARNFAVLDPKNQLMFNKVKYDFTKDPATLAPDQVNYTQLRVVYSVKKMDPGQATGPYALFRETLPFDDRRKAVPADKTKVEVMNNIDHLVFYRLKNPRAPRHGNLYLHLRMTRLDRAGPTTEKFTVDITTSVKERGGEPE</sequence>